<dbReference type="InterPro" id="IPR006429">
    <property type="entry name" value="Phage_lambda_portal"/>
</dbReference>
<dbReference type="NCBIfam" id="TIGR01539">
    <property type="entry name" value="portal_lambda"/>
    <property type="match status" value="1"/>
</dbReference>
<reference evidence="1 2" key="1">
    <citation type="journal article" date="2015" name="Genome Announc.">
        <title>Complete Genome Sequence of Methylobacterium aquaticum Strain 22A, Isolated from Racomitrium japonicum Moss.</title>
        <authorList>
            <person name="Tani A."/>
            <person name="Ogura Y."/>
            <person name="Hayashi T."/>
            <person name="Kimbara K."/>
        </authorList>
    </citation>
    <scope>NUCLEOTIDE SEQUENCE [LARGE SCALE GENOMIC DNA]</scope>
    <source>
        <strain evidence="1 2">MA-22A</strain>
    </source>
</reference>
<sequence length="474" mass="51169">MFERLTRFLRPARARSYDGGGSGRRWNGAGRTPVTIAAMLAARRPMAERARYLVGSNALAASGAEAWVSNLVGSGIKPQSQHPVREIRQSINAAWERWTDSADFDGVTDAYGLQGTAVRRMVVDGDSFAGFHLGGRGPVPLQVKLIDAEQIVSSLTQPTVNGGLIVNGIEVDERGRRAAYHMYRHVPGMPFQLNFDWVRVPADDVLQLFNPLTPGQVRGVSWFAPVLLRLADLDKAHDAQLMRQQIAAMLAGFITDTNSTGGGFEGEQKGSVLDGGLEPGTLKVLDPGQDIKFSDPATIGPESIAFLKLTRQEIAAGLGVPTVLLDGDLSDINLSSIRHGLLDFRRRCEAIQHSVIVFQLLRPTWRRFVTIAALTGAIDARGFERDPEAFMAATWIPPKNLLADPLKDTQAEIEAINAGLMSRRQAVAACGFDLETLDAEIAADRQAAQALGLTFATTMSPAGTALAALEDARP</sequence>
<dbReference type="EMBL" id="AP014704">
    <property type="protein sequence ID" value="BAQ44253.1"/>
    <property type="molecule type" value="Genomic_DNA"/>
</dbReference>
<dbReference type="GO" id="GO:0005198">
    <property type="term" value="F:structural molecule activity"/>
    <property type="evidence" value="ECO:0007669"/>
    <property type="project" value="InterPro"/>
</dbReference>
<accession>A0A0C6F7H6</accession>
<dbReference type="RefSeq" id="WP_060845796.1">
    <property type="nucleotide sequence ID" value="NZ_AP014704.1"/>
</dbReference>
<organism evidence="1 2">
    <name type="scientific">Methylobacterium aquaticum</name>
    <dbReference type="NCBI Taxonomy" id="270351"/>
    <lineage>
        <taxon>Bacteria</taxon>
        <taxon>Pseudomonadati</taxon>
        <taxon>Pseudomonadota</taxon>
        <taxon>Alphaproteobacteria</taxon>
        <taxon>Hyphomicrobiales</taxon>
        <taxon>Methylobacteriaceae</taxon>
        <taxon>Methylobacterium</taxon>
    </lineage>
</organism>
<dbReference type="Pfam" id="PF05136">
    <property type="entry name" value="Phage_portal_2"/>
    <property type="match status" value="1"/>
</dbReference>
<dbReference type="PATRIC" id="fig|270351.10.peg.805"/>
<dbReference type="Proteomes" id="UP000061432">
    <property type="component" value="Chromosome"/>
</dbReference>
<dbReference type="STRING" id="270351.Maq22A_c04140"/>
<dbReference type="AlphaFoldDB" id="A0A0C6F7H6"/>
<evidence type="ECO:0000313" key="2">
    <source>
        <dbReference type="Proteomes" id="UP000061432"/>
    </source>
</evidence>
<name>A0A0C6F7H6_9HYPH</name>
<gene>
    <name evidence="1" type="ORF">Maq22A_c04140</name>
</gene>
<proteinExistence type="predicted"/>
<reference evidence="2" key="2">
    <citation type="submission" date="2015-01" db="EMBL/GenBank/DDBJ databases">
        <title>Complete genome sequence of Methylobacterium aquaticum strain 22A.</title>
        <authorList>
            <person name="Tani A."/>
            <person name="Ogura Y."/>
            <person name="Hayashi T."/>
        </authorList>
    </citation>
    <scope>NUCLEOTIDE SEQUENCE [LARGE SCALE GENOMIC DNA]</scope>
    <source>
        <strain evidence="2">MA-22A</strain>
    </source>
</reference>
<protein>
    <submittedName>
        <fullName evidence="1">Portal protein</fullName>
    </submittedName>
</protein>
<evidence type="ECO:0000313" key="1">
    <source>
        <dbReference type="EMBL" id="BAQ44253.1"/>
    </source>
</evidence>
<dbReference type="GO" id="GO:0019068">
    <property type="term" value="P:virion assembly"/>
    <property type="evidence" value="ECO:0007669"/>
    <property type="project" value="InterPro"/>
</dbReference>
<dbReference type="OrthoDB" id="9770450at2"/>
<dbReference type="KEGG" id="maqu:Maq22A_c04140"/>